<evidence type="ECO:0000256" key="1">
    <source>
        <dbReference type="SAM" id="MobiDB-lite"/>
    </source>
</evidence>
<feature type="compositionally biased region" description="Basic and acidic residues" evidence="1">
    <location>
        <begin position="48"/>
        <end position="62"/>
    </location>
</feature>
<sequence length="62" mass="6405">MTDGERDSAPGPAPDGDGPGEEAEAPDAMLVTRTTGNAAPPVTPPDASRTDEFPRRGRSERA</sequence>
<gene>
    <name evidence="2" type="ORF">NC658_19035</name>
</gene>
<protein>
    <submittedName>
        <fullName evidence="2">Uncharacterized protein</fullName>
    </submittedName>
</protein>
<dbReference type="RefSeq" id="WP_251098913.1">
    <property type="nucleotide sequence ID" value="NZ_JAMQBH010000009.1"/>
</dbReference>
<proteinExistence type="predicted"/>
<evidence type="ECO:0000313" key="2">
    <source>
        <dbReference type="EMBL" id="MCM2515333.1"/>
    </source>
</evidence>
<accession>A0ABT0VZL4</accession>
<evidence type="ECO:0000313" key="3">
    <source>
        <dbReference type="Proteomes" id="UP001523263"/>
    </source>
</evidence>
<keyword evidence="3" id="KW-1185">Reference proteome</keyword>
<name>A0ABT0VZL4_STRGI</name>
<comment type="caution">
    <text evidence="2">The sequence shown here is derived from an EMBL/GenBank/DDBJ whole genome shotgun (WGS) entry which is preliminary data.</text>
</comment>
<dbReference type="EMBL" id="JAMQBH010000009">
    <property type="protein sequence ID" value="MCM2515333.1"/>
    <property type="molecule type" value="Genomic_DNA"/>
</dbReference>
<feature type="region of interest" description="Disordered" evidence="1">
    <location>
        <begin position="1"/>
        <end position="62"/>
    </location>
</feature>
<organism evidence="2 3">
    <name type="scientific">Streptomyces griseoincarnatus</name>
    <dbReference type="NCBI Taxonomy" id="29305"/>
    <lineage>
        <taxon>Bacteria</taxon>
        <taxon>Bacillati</taxon>
        <taxon>Actinomycetota</taxon>
        <taxon>Actinomycetes</taxon>
        <taxon>Kitasatosporales</taxon>
        <taxon>Streptomycetaceae</taxon>
        <taxon>Streptomyces</taxon>
        <taxon>Streptomyces griseoincarnatus group</taxon>
    </lineage>
</organism>
<reference evidence="2 3" key="1">
    <citation type="submission" date="2022-06" db="EMBL/GenBank/DDBJ databases">
        <title>Whole genome sequence of Streptomyces griseoincarnatus RB7AG.</title>
        <authorList>
            <person name="Ray L."/>
            <person name="Behera S."/>
            <person name="Panda A.N."/>
        </authorList>
    </citation>
    <scope>NUCLEOTIDE SEQUENCE [LARGE SCALE GENOMIC DNA]</scope>
    <source>
        <strain evidence="2 3">RB7AG</strain>
    </source>
</reference>
<dbReference type="Proteomes" id="UP001523263">
    <property type="component" value="Unassembled WGS sequence"/>
</dbReference>